<evidence type="ECO:0000259" key="3">
    <source>
        <dbReference type="Pfam" id="PF13399"/>
    </source>
</evidence>
<proteinExistence type="predicted"/>
<keyword evidence="5" id="KW-1185">Reference proteome</keyword>
<sequence length="225" mass="22870">MTIVTNVNKDDQNSTDSSGQAATSGAGLPLRGLAMILIAVAVLLGLWGLYAMTREDSGDLTAAEETESTSVEESDSAAPAPEADAEADAEEATSAEAPASPTEQDADPATSESADTPAANAPAEISTEPAQVHVLNNSTVSNLAADVAGTLDAQGYDVGEVGNLSDPILLENTVFFEAGNADAENRARALADRVGGVAREIDGSVPFEKNGANDLTLILVTQVAL</sequence>
<protein>
    <recommendedName>
        <fullName evidence="3">LytR/CpsA/Psr regulator C-terminal domain-containing protein</fullName>
    </recommendedName>
</protein>
<dbReference type="Pfam" id="PF13399">
    <property type="entry name" value="LytR_C"/>
    <property type="match status" value="1"/>
</dbReference>
<organism evidence="4 5">
    <name type="scientific">Corynebacterium alimapuense</name>
    <dbReference type="NCBI Taxonomy" id="1576874"/>
    <lineage>
        <taxon>Bacteria</taxon>
        <taxon>Bacillati</taxon>
        <taxon>Actinomycetota</taxon>
        <taxon>Actinomycetes</taxon>
        <taxon>Mycobacteriales</taxon>
        <taxon>Corynebacteriaceae</taxon>
        <taxon>Corynebacterium</taxon>
    </lineage>
</organism>
<feature type="compositionally biased region" description="Polar residues" evidence="1">
    <location>
        <begin position="14"/>
        <end position="23"/>
    </location>
</feature>
<name>A0A3M8KBZ8_9CORY</name>
<evidence type="ECO:0000256" key="2">
    <source>
        <dbReference type="SAM" id="Phobius"/>
    </source>
</evidence>
<feature type="transmembrane region" description="Helical" evidence="2">
    <location>
        <begin position="32"/>
        <end position="50"/>
    </location>
</feature>
<keyword evidence="2" id="KW-1133">Transmembrane helix</keyword>
<feature type="compositionally biased region" description="Acidic residues" evidence="1">
    <location>
        <begin position="83"/>
        <end position="93"/>
    </location>
</feature>
<feature type="compositionally biased region" description="Acidic residues" evidence="1">
    <location>
        <begin position="62"/>
        <end position="75"/>
    </location>
</feature>
<dbReference type="AlphaFoldDB" id="A0A3M8KBZ8"/>
<comment type="caution">
    <text evidence="4">The sequence shown here is derived from an EMBL/GenBank/DDBJ whole genome shotgun (WGS) entry which is preliminary data.</text>
</comment>
<dbReference type="EMBL" id="PTJO01000001">
    <property type="protein sequence ID" value="RNE49908.1"/>
    <property type="molecule type" value="Genomic_DNA"/>
</dbReference>
<keyword evidence="2" id="KW-0472">Membrane</keyword>
<feature type="region of interest" description="Disordered" evidence="1">
    <location>
        <begin position="1"/>
        <end position="24"/>
    </location>
</feature>
<dbReference type="InterPro" id="IPR027381">
    <property type="entry name" value="LytR/CpsA/Psr_C"/>
</dbReference>
<evidence type="ECO:0000313" key="5">
    <source>
        <dbReference type="Proteomes" id="UP000266975"/>
    </source>
</evidence>
<reference evidence="4 5" key="1">
    <citation type="submission" date="2018-02" db="EMBL/GenBank/DDBJ databases">
        <title>Corynebacterium alimpuense sp. nov., a marine obligate actinomycete isolated from sediments of Valparaiso bay, Chile.</title>
        <authorList>
            <person name="Claverias F."/>
            <person name="Gonzales-Siles L."/>
            <person name="Salva-Serra F."/>
            <person name="Inganaes E."/>
            <person name="Molin K."/>
            <person name="Cumsille A."/>
            <person name="Undabarrena A."/>
            <person name="Couve E."/>
            <person name="Moore E.R.B."/>
            <person name="Gomila M."/>
            <person name="Camara B."/>
        </authorList>
    </citation>
    <scope>NUCLEOTIDE SEQUENCE [LARGE SCALE GENOMIC DNA]</scope>
    <source>
        <strain evidence="4 5">CCUG 69366</strain>
    </source>
</reference>
<keyword evidence="2" id="KW-0812">Transmembrane</keyword>
<dbReference type="Gene3D" id="3.30.70.2390">
    <property type="match status" value="1"/>
</dbReference>
<feature type="region of interest" description="Disordered" evidence="1">
    <location>
        <begin position="60"/>
        <end position="122"/>
    </location>
</feature>
<evidence type="ECO:0000256" key="1">
    <source>
        <dbReference type="SAM" id="MobiDB-lite"/>
    </source>
</evidence>
<evidence type="ECO:0000313" key="4">
    <source>
        <dbReference type="EMBL" id="RNE49908.1"/>
    </source>
</evidence>
<accession>A0A3M8KBZ8</accession>
<feature type="domain" description="LytR/CpsA/Psr regulator C-terminal" evidence="3">
    <location>
        <begin position="131"/>
        <end position="218"/>
    </location>
</feature>
<gene>
    <name evidence="4" type="ORF">C5L39_00590</name>
</gene>
<feature type="compositionally biased region" description="Low complexity" evidence="1">
    <location>
        <begin position="94"/>
        <end position="103"/>
    </location>
</feature>
<dbReference type="Proteomes" id="UP000266975">
    <property type="component" value="Unassembled WGS sequence"/>
</dbReference>